<dbReference type="PANTHER" id="PTHR13078:SF58">
    <property type="entry name" value="ENOYL-COA HYDRATASE 2 PEROXISOMAL"/>
    <property type="match status" value="1"/>
</dbReference>
<dbReference type="SUPFAM" id="SSF54637">
    <property type="entry name" value="Thioesterase/thiol ester dehydrase-isomerase"/>
    <property type="match status" value="1"/>
</dbReference>
<dbReference type="EMBL" id="CM029040">
    <property type="protein sequence ID" value="KAG2636562.1"/>
    <property type="molecule type" value="Genomic_DNA"/>
</dbReference>
<dbReference type="GO" id="GO:0006635">
    <property type="term" value="P:fatty acid beta-oxidation"/>
    <property type="evidence" value="ECO:0007669"/>
    <property type="project" value="TreeGrafter"/>
</dbReference>
<gene>
    <name evidence="1" type="ORF">PVAP13_2NG458206</name>
</gene>
<dbReference type="InterPro" id="IPR029069">
    <property type="entry name" value="HotDog_dom_sf"/>
</dbReference>
<dbReference type="Gene3D" id="3.10.129.10">
    <property type="entry name" value="Hotdog Thioesterase"/>
    <property type="match status" value="1"/>
</dbReference>
<dbReference type="GO" id="GO:0003857">
    <property type="term" value="F:(3S)-3-hydroxyacyl-CoA dehydrogenase (NAD+) activity"/>
    <property type="evidence" value="ECO:0007669"/>
    <property type="project" value="TreeGrafter"/>
</dbReference>
<comment type="caution">
    <text evidence="1">The sequence shown here is derived from an EMBL/GenBank/DDBJ whole genome shotgun (WGS) entry which is preliminary data.</text>
</comment>
<evidence type="ECO:0000313" key="2">
    <source>
        <dbReference type="Proteomes" id="UP000823388"/>
    </source>
</evidence>
<protein>
    <submittedName>
        <fullName evidence="1">Uncharacterized protein</fullName>
    </submittedName>
</protein>
<dbReference type="Proteomes" id="UP000823388">
    <property type="component" value="Chromosome 2N"/>
</dbReference>
<organism evidence="1 2">
    <name type="scientific">Panicum virgatum</name>
    <name type="common">Blackwell switchgrass</name>
    <dbReference type="NCBI Taxonomy" id="38727"/>
    <lineage>
        <taxon>Eukaryota</taxon>
        <taxon>Viridiplantae</taxon>
        <taxon>Streptophyta</taxon>
        <taxon>Embryophyta</taxon>
        <taxon>Tracheophyta</taxon>
        <taxon>Spermatophyta</taxon>
        <taxon>Magnoliopsida</taxon>
        <taxon>Liliopsida</taxon>
        <taxon>Poales</taxon>
        <taxon>Poaceae</taxon>
        <taxon>PACMAD clade</taxon>
        <taxon>Panicoideae</taxon>
        <taxon>Panicodae</taxon>
        <taxon>Paniceae</taxon>
        <taxon>Panicinae</taxon>
        <taxon>Panicum</taxon>
        <taxon>Panicum sect. Hiantes</taxon>
    </lineage>
</organism>
<keyword evidence="2" id="KW-1185">Reference proteome</keyword>
<accession>A0A8T0VJV8</accession>
<proteinExistence type="predicted"/>
<evidence type="ECO:0000313" key="1">
    <source>
        <dbReference type="EMBL" id="KAG2636562.1"/>
    </source>
</evidence>
<dbReference type="GO" id="GO:0004300">
    <property type="term" value="F:enoyl-CoA hydratase activity"/>
    <property type="evidence" value="ECO:0007669"/>
    <property type="project" value="TreeGrafter"/>
</dbReference>
<dbReference type="GO" id="GO:0044594">
    <property type="term" value="F:17-beta-hydroxysteroid dehydrogenase (NAD+) activity"/>
    <property type="evidence" value="ECO:0007669"/>
    <property type="project" value="TreeGrafter"/>
</dbReference>
<sequence>MAMARSASAMAPVVKAIDPAMIVSHKFPEVTFGYDERDVALYSLGVGACSADAEDEKELQLVYQRNGQSAIKVVAEGYCDDIVSSIISHSMYPNSTILVSSRVLRSEFNYPHIQ</sequence>
<dbReference type="AlphaFoldDB" id="A0A8T0VJV8"/>
<dbReference type="PANTHER" id="PTHR13078">
    <property type="entry name" value="PEROXISOMAL MULTIFUNCTIONAL ENZYME TYPE 2-RELATED"/>
    <property type="match status" value="1"/>
</dbReference>
<reference evidence="1" key="1">
    <citation type="submission" date="2020-05" db="EMBL/GenBank/DDBJ databases">
        <title>WGS assembly of Panicum virgatum.</title>
        <authorList>
            <person name="Lovell J.T."/>
            <person name="Jenkins J."/>
            <person name="Shu S."/>
            <person name="Juenger T.E."/>
            <person name="Schmutz J."/>
        </authorList>
    </citation>
    <scope>NUCLEOTIDE SEQUENCE</scope>
    <source>
        <strain evidence="1">AP13</strain>
    </source>
</reference>
<dbReference type="GO" id="GO:0005777">
    <property type="term" value="C:peroxisome"/>
    <property type="evidence" value="ECO:0007669"/>
    <property type="project" value="TreeGrafter"/>
</dbReference>
<name>A0A8T0VJV8_PANVG</name>